<gene>
    <name evidence="2" type="ORF">FB567DRAFT_540867</name>
</gene>
<comment type="caution">
    <text evidence="2">The sequence shown here is derived from an EMBL/GenBank/DDBJ whole genome shotgun (WGS) entry which is preliminary data.</text>
</comment>
<feature type="domain" description="C2H2-type" evidence="1">
    <location>
        <begin position="320"/>
        <end position="343"/>
    </location>
</feature>
<dbReference type="InterPro" id="IPR036047">
    <property type="entry name" value="F-box-like_dom_sf"/>
</dbReference>
<protein>
    <recommendedName>
        <fullName evidence="1">C2H2-type domain-containing protein</fullName>
    </recommendedName>
</protein>
<dbReference type="InterPro" id="IPR013087">
    <property type="entry name" value="Znf_C2H2_type"/>
</dbReference>
<dbReference type="PROSITE" id="PS00028">
    <property type="entry name" value="ZINC_FINGER_C2H2_1"/>
    <property type="match status" value="1"/>
</dbReference>
<dbReference type="SUPFAM" id="SSF81383">
    <property type="entry name" value="F-box domain"/>
    <property type="match status" value="1"/>
</dbReference>
<dbReference type="OrthoDB" id="5397557at2759"/>
<name>A0A8K0QU04_9PLEO</name>
<sequence length="435" mass="50157">MFSENVDDLLSTLSHPPWTEPLNWGRYMTMYGEERIPFHVYVNPGATASSRQDPASSFSYFTKLPVELQDRVLTFCSASSLFQLMHVSAALRIEASKLFWANPNALFHVESHWILRGAYPGYACHDLGFLARAQNIEIEYQAGMDEEICPQEDGVTSETRPDLITHFWASFAKCFPNAKRVIINQNWATPLWRKDLEPVPQALRALLQFCSLDIRLGAFVLEEKGTHDSRSSTMSASLGRWQRSLYWLEAGHSWVRAESYRHPKPVLMPMKQFNGPIGEWERPKYTSLLVRLQVYGLWPLMVEALDRYHFDNGKSISFVCPLSECDAFFSKAGEWTVHAAVAHYEKWLTGDRFAILPDALRVLFEERERSLELGNKEICQEATVQLEKWTRAGEDERRGLQRAWLEQLENDPAWSTDKRPAESQLWKEFATVVEI</sequence>
<reference evidence="2" key="1">
    <citation type="journal article" date="2021" name="Nat. Commun.">
        <title>Genetic determinants of endophytism in the Arabidopsis root mycobiome.</title>
        <authorList>
            <person name="Mesny F."/>
            <person name="Miyauchi S."/>
            <person name="Thiergart T."/>
            <person name="Pickel B."/>
            <person name="Atanasova L."/>
            <person name="Karlsson M."/>
            <person name="Huettel B."/>
            <person name="Barry K.W."/>
            <person name="Haridas S."/>
            <person name="Chen C."/>
            <person name="Bauer D."/>
            <person name="Andreopoulos W."/>
            <person name="Pangilinan J."/>
            <person name="LaButti K."/>
            <person name="Riley R."/>
            <person name="Lipzen A."/>
            <person name="Clum A."/>
            <person name="Drula E."/>
            <person name="Henrissat B."/>
            <person name="Kohler A."/>
            <person name="Grigoriev I.V."/>
            <person name="Martin F.M."/>
            <person name="Hacquard S."/>
        </authorList>
    </citation>
    <scope>NUCLEOTIDE SEQUENCE</scope>
    <source>
        <strain evidence="2">MPI-SDFR-AT-0120</strain>
    </source>
</reference>
<proteinExistence type="predicted"/>
<dbReference type="EMBL" id="JAGMVJ010000031">
    <property type="protein sequence ID" value="KAH7068636.1"/>
    <property type="molecule type" value="Genomic_DNA"/>
</dbReference>
<dbReference type="AlphaFoldDB" id="A0A8K0QU04"/>
<evidence type="ECO:0000259" key="1">
    <source>
        <dbReference type="PROSITE" id="PS00028"/>
    </source>
</evidence>
<evidence type="ECO:0000313" key="3">
    <source>
        <dbReference type="Proteomes" id="UP000813461"/>
    </source>
</evidence>
<dbReference type="Proteomes" id="UP000813461">
    <property type="component" value="Unassembled WGS sequence"/>
</dbReference>
<keyword evidence="3" id="KW-1185">Reference proteome</keyword>
<organism evidence="2 3">
    <name type="scientific">Paraphoma chrysanthemicola</name>
    <dbReference type="NCBI Taxonomy" id="798071"/>
    <lineage>
        <taxon>Eukaryota</taxon>
        <taxon>Fungi</taxon>
        <taxon>Dikarya</taxon>
        <taxon>Ascomycota</taxon>
        <taxon>Pezizomycotina</taxon>
        <taxon>Dothideomycetes</taxon>
        <taxon>Pleosporomycetidae</taxon>
        <taxon>Pleosporales</taxon>
        <taxon>Pleosporineae</taxon>
        <taxon>Phaeosphaeriaceae</taxon>
        <taxon>Paraphoma</taxon>
    </lineage>
</organism>
<evidence type="ECO:0000313" key="2">
    <source>
        <dbReference type="EMBL" id="KAH7068636.1"/>
    </source>
</evidence>
<accession>A0A8K0QU04</accession>